<organism evidence="1 2">
    <name type="scientific">Hyalomma asiaticum</name>
    <name type="common">Tick</name>
    <dbReference type="NCBI Taxonomy" id="266040"/>
    <lineage>
        <taxon>Eukaryota</taxon>
        <taxon>Metazoa</taxon>
        <taxon>Ecdysozoa</taxon>
        <taxon>Arthropoda</taxon>
        <taxon>Chelicerata</taxon>
        <taxon>Arachnida</taxon>
        <taxon>Acari</taxon>
        <taxon>Parasitiformes</taxon>
        <taxon>Ixodida</taxon>
        <taxon>Ixodoidea</taxon>
        <taxon>Ixodidae</taxon>
        <taxon>Hyalomminae</taxon>
        <taxon>Hyalomma</taxon>
    </lineage>
</organism>
<dbReference type="EMBL" id="CM023485">
    <property type="protein sequence ID" value="KAH6930715.1"/>
    <property type="molecule type" value="Genomic_DNA"/>
</dbReference>
<gene>
    <name evidence="1" type="ORF">HPB50_017859</name>
</gene>
<protein>
    <submittedName>
        <fullName evidence="1">Uncharacterized protein</fullName>
    </submittedName>
</protein>
<keyword evidence="2" id="KW-1185">Reference proteome</keyword>
<sequence>MRRSLERLRQLRELDLSYNCLADSSSLAGFKQLYSLVILRLIDNPITFHQEYLSIVVCHLHRKAVTERFRLDDRPLPKKFIKPTCARQPCVRPADAPVPNPVISVPPLQRTVESDDGSSLAGETTEQHSGEAVASTSALTLNNEPRLSASIEQDCSSCSSIEAMDSVVGGRPKESKKPKKRQSSRVAAILDQEGYAPTVKESSNVSALRDDFLTYKSQLESRKEQLGEEWLVGVSALNLPDAQSTPCGTPGTYTSRDTGFLAASGTGPCDAKDAHSDSDSGRAESLKTVLFKEPVMVKVGDAMEEVKIKSNDEEAPQRRISELSQGVDVLDEVPPDPLDESNVLSPMEGFSWTTAKSEMTPDTAEITEDMDSKLFLVQKCNDGSETSIFVGVKDDVMRESDSLTGKILQRLDLNILSSVSLHDDTTVKLKFDTTIRSKKERCYVFDSSEDAEEVVQLLRPFVEAKARKDLYSEMLQCVKCNAQFPKQAAKKVVVSTTKDNVTTDIHESERCPQCDGEILLTLETPEAVDALSSLTASAPDNIRSVFSWLDSSSQQSLRKGSDSSSLGKVAQDNVSEESIETVTPDQHSSLHRPGFRKSASDITILSNPSQSSIMVISTTSAHEGAEENARGNEKTLSPPPTVVLPTLREIVEEPVLNISRTDSISIGHQSRASASDTMLSDASFKSAQSQPNMSLQRPNASESSKSECSISAWDIFDNREDTGATLFTCPDHSLLLHLDVNVGLVTWSSLEEVPALLVISNSKAYFFKVRSDKEKEDPESWLVLREARLLENLKVISLLLGNQGFCLTWQVEKGMLPWYTCLLRDADMCNCFLQCLTGVLQEKMPEPPSVVMDVSESLEQVMKEVIKCCSEIFPMMVASSRRCRCLSWVSGVDTQHLYKNAKCAKLTFLDEDNGTEMQWTIATKTVASLHSFLSTLRTPWEELFGVEMPLDIVAE</sequence>
<accession>A0ACB7S7L6</accession>
<evidence type="ECO:0000313" key="2">
    <source>
        <dbReference type="Proteomes" id="UP000821845"/>
    </source>
</evidence>
<comment type="caution">
    <text evidence="1">The sequence shown here is derived from an EMBL/GenBank/DDBJ whole genome shotgun (WGS) entry which is preliminary data.</text>
</comment>
<name>A0ACB7S7L6_HYAAI</name>
<evidence type="ECO:0000313" key="1">
    <source>
        <dbReference type="EMBL" id="KAH6930715.1"/>
    </source>
</evidence>
<proteinExistence type="predicted"/>
<dbReference type="Proteomes" id="UP000821845">
    <property type="component" value="Chromosome 5"/>
</dbReference>
<reference evidence="1" key="1">
    <citation type="submission" date="2020-05" db="EMBL/GenBank/DDBJ databases">
        <title>Large-scale comparative analyses of tick genomes elucidate their genetic diversity and vector capacities.</title>
        <authorList>
            <person name="Jia N."/>
            <person name="Wang J."/>
            <person name="Shi W."/>
            <person name="Du L."/>
            <person name="Sun Y."/>
            <person name="Zhan W."/>
            <person name="Jiang J."/>
            <person name="Wang Q."/>
            <person name="Zhang B."/>
            <person name="Ji P."/>
            <person name="Sakyi L.B."/>
            <person name="Cui X."/>
            <person name="Yuan T."/>
            <person name="Jiang B."/>
            <person name="Yang W."/>
            <person name="Lam T.T.-Y."/>
            <person name="Chang Q."/>
            <person name="Ding S."/>
            <person name="Wang X."/>
            <person name="Zhu J."/>
            <person name="Ruan X."/>
            <person name="Zhao L."/>
            <person name="Wei J."/>
            <person name="Que T."/>
            <person name="Du C."/>
            <person name="Cheng J."/>
            <person name="Dai P."/>
            <person name="Han X."/>
            <person name="Huang E."/>
            <person name="Gao Y."/>
            <person name="Liu J."/>
            <person name="Shao H."/>
            <person name="Ye R."/>
            <person name="Li L."/>
            <person name="Wei W."/>
            <person name="Wang X."/>
            <person name="Wang C."/>
            <person name="Yang T."/>
            <person name="Huo Q."/>
            <person name="Li W."/>
            <person name="Guo W."/>
            <person name="Chen H."/>
            <person name="Zhou L."/>
            <person name="Ni X."/>
            <person name="Tian J."/>
            <person name="Zhou Y."/>
            <person name="Sheng Y."/>
            <person name="Liu T."/>
            <person name="Pan Y."/>
            <person name="Xia L."/>
            <person name="Li J."/>
            <person name="Zhao F."/>
            <person name="Cao W."/>
        </authorList>
    </citation>
    <scope>NUCLEOTIDE SEQUENCE</scope>
    <source>
        <strain evidence="1">Hyas-2018</strain>
    </source>
</reference>